<evidence type="ECO:0000256" key="1">
    <source>
        <dbReference type="ARBA" id="ARBA00023015"/>
    </source>
</evidence>
<dbReference type="Pfam" id="PF00072">
    <property type="entry name" value="Response_reg"/>
    <property type="match status" value="1"/>
</dbReference>
<dbReference type="GO" id="GO:0000156">
    <property type="term" value="F:phosphorelay response regulator activity"/>
    <property type="evidence" value="ECO:0007669"/>
    <property type="project" value="TreeGrafter"/>
</dbReference>
<accession>A0A106BXW4</accession>
<proteinExistence type="predicted"/>
<evidence type="ECO:0000256" key="4">
    <source>
        <dbReference type="PROSITE-ProRule" id="PRU00169"/>
    </source>
</evidence>
<protein>
    <submittedName>
        <fullName evidence="8">XRE family transcriptional regulator</fullName>
    </submittedName>
</protein>
<evidence type="ECO:0000256" key="2">
    <source>
        <dbReference type="ARBA" id="ARBA00023125"/>
    </source>
</evidence>
<comment type="caution">
    <text evidence="8">The sequence shown here is derived from an EMBL/GenBank/DDBJ whole genome shotgun (WGS) entry which is preliminary data.</text>
</comment>
<dbReference type="SUPFAM" id="SSF52172">
    <property type="entry name" value="CheY-like"/>
    <property type="match status" value="1"/>
</dbReference>
<keyword evidence="3" id="KW-0804">Transcription</keyword>
<dbReference type="PANTHER" id="PTHR48111:SF67">
    <property type="entry name" value="TRANSCRIPTIONAL REGULATORY PROTEIN TCTD"/>
    <property type="match status" value="1"/>
</dbReference>
<reference evidence="8 9" key="1">
    <citation type="submission" date="2016-01" db="EMBL/GenBank/DDBJ databases">
        <title>Draft genome of the antarctic isolate Shewanella frigidimarina Ag06-30.</title>
        <authorList>
            <person name="Parmeciano Di Noto G."/>
            <person name="Vazquez S."/>
            <person name="Mac Cormack W."/>
            <person name="Iriarte A."/>
            <person name="Quiroga C."/>
        </authorList>
    </citation>
    <scope>NUCLEOTIDE SEQUENCE [LARGE SCALE GENOMIC DNA]</scope>
    <source>
        <strain evidence="8 9">Ag06-30</strain>
    </source>
</reference>
<evidence type="ECO:0000259" key="7">
    <source>
        <dbReference type="PROSITE" id="PS51755"/>
    </source>
</evidence>
<dbReference type="Pfam" id="PF00486">
    <property type="entry name" value="Trans_reg_C"/>
    <property type="match status" value="1"/>
</dbReference>
<dbReference type="Proteomes" id="UP000055702">
    <property type="component" value="Unassembled WGS sequence"/>
</dbReference>
<dbReference type="AlphaFoldDB" id="A0A106BXW4"/>
<dbReference type="GO" id="GO:0006355">
    <property type="term" value="P:regulation of DNA-templated transcription"/>
    <property type="evidence" value="ECO:0007669"/>
    <property type="project" value="InterPro"/>
</dbReference>
<keyword evidence="2 5" id="KW-0238">DNA-binding</keyword>
<dbReference type="Gene3D" id="1.10.10.10">
    <property type="entry name" value="Winged helix-like DNA-binding domain superfamily/Winged helix DNA-binding domain"/>
    <property type="match status" value="1"/>
</dbReference>
<dbReference type="InterPro" id="IPR001789">
    <property type="entry name" value="Sig_transdc_resp-reg_receiver"/>
</dbReference>
<gene>
    <name evidence="8" type="ORF">AWJ07_07745</name>
</gene>
<dbReference type="EMBL" id="LRDC01000040">
    <property type="protein sequence ID" value="KVX00636.1"/>
    <property type="molecule type" value="Genomic_DNA"/>
</dbReference>
<evidence type="ECO:0000256" key="3">
    <source>
        <dbReference type="ARBA" id="ARBA00023163"/>
    </source>
</evidence>
<feature type="modified residue" description="4-aspartylphosphate" evidence="4">
    <location>
        <position position="51"/>
    </location>
</feature>
<dbReference type="InterPro" id="IPR016032">
    <property type="entry name" value="Sig_transdc_resp-reg_C-effctor"/>
</dbReference>
<evidence type="ECO:0000313" key="8">
    <source>
        <dbReference type="EMBL" id="KVX00636.1"/>
    </source>
</evidence>
<organism evidence="8">
    <name type="scientific">Shewanella frigidimarina</name>
    <dbReference type="NCBI Taxonomy" id="56812"/>
    <lineage>
        <taxon>Bacteria</taxon>
        <taxon>Pseudomonadati</taxon>
        <taxon>Pseudomonadota</taxon>
        <taxon>Gammaproteobacteria</taxon>
        <taxon>Alteromonadales</taxon>
        <taxon>Shewanellaceae</taxon>
        <taxon>Shewanella</taxon>
    </lineage>
</organism>
<dbReference type="RefSeq" id="WP_059746973.1">
    <property type="nucleotide sequence ID" value="NZ_LRDC01000040.1"/>
</dbReference>
<dbReference type="CDD" id="cd00383">
    <property type="entry name" value="trans_reg_C"/>
    <property type="match status" value="1"/>
</dbReference>
<dbReference type="CDD" id="cd17624">
    <property type="entry name" value="REC_OmpR_PmrA-like"/>
    <property type="match status" value="1"/>
</dbReference>
<dbReference type="PROSITE" id="PS51755">
    <property type="entry name" value="OMPR_PHOB"/>
    <property type="match status" value="1"/>
</dbReference>
<evidence type="ECO:0000256" key="5">
    <source>
        <dbReference type="PROSITE-ProRule" id="PRU01091"/>
    </source>
</evidence>
<keyword evidence="1" id="KW-0805">Transcription regulation</keyword>
<keyword evidence="4" id="KW-0597">Phosphoprotein</keyword>
<dbReference type="SUPFAM" id="SSF46894">
    <property type="entry name" value="C-terminal effector domain of the bipartite response regulators"/>
    <property type="match status" value="1"/>
</dbReference>
<name>A0A106BXW4_SHEFR</name>
<dbReference type="GO" id="GO:0032993">
    <property type="term" value="C:protein-DNA complex"/>
    <property type="evidence" value="ECO:0007669"/>
    <property type="project" value="TreeGrafter"/>
</dbReference>
<feature type="domain" description="Response regulatory" evidence="6">
    <location>
        <begin position="2"/>
        <end position="116"/>
    </location>
</feature>
<feature type="DNA-binding region" description="OmpR/PhoB-type" evidence="5">
    <location>
        <begin position="124"/>
        <end position="219"/>
    </location>
</feature>
<dbReference type="SMART" id="SM00448">
    <property type="entry name" value="REC"/>
    <property type="match status" value="1"/>
</dbReference>
<dbReference type="SMART" id="SM00862">
    <property type="entry name" value="Trans_reg_C"/>
    <property type="match status" value="1"/>
</dbReference>
<dbReference type="PROSITE" id="PS50110">
    <property type="entry name" value="RESPONSE_REGULATORY"/>
    <property type="match status" value="1"/>
</dbReference>
<dbReference type="GO" id="GO:0005829">
    <property type="term" value="C:cytosol"/>
    <property type="evidence" value="ECO:0007669"/>
    <property type="project" value="TreeGrafter"/>
</dbReference>
<feature type="domain" description="OmpR/PhoB-type" evidence="7">
    <location>
        <begin position="124"/>
        <end position="219"/>
    </location>
</feature>
<dbReference type="PANTHER" id="PTHR48111">
    <property type="entry name" value="REGULATOR OF RPOS"/>
    <property type="match status" value="1"/>
</dbReference>
<sequence>MRILLVEDDKMIGDAMQSALKDVAYAVDWICDGEAALHSLRCQQYDVVLLDLGLPKLDGLQVMQYIRAQHPALAVIIITARDSLEDRVKGLDLGADDYLVKPFDITELLARIRAVTRRNANQHTPELTNNIVWLNPATHEAKTLTQDNILLSNREFALLQTLLIRPGSIHSKSDLEERIYGWGEEVESNAVEFLIHCLRKKLGTETIKNVRGVGWMVSKNAPVTR</sequence>
<dbReference type="Gene3D" id="6.10.250.690">
    <property type="match status" value="1"/>
</dbReference>
<evidence type="ECO:0000259" key="6">
    <source>
        <dbReference type="PROSITE" id="PS50110"/>
    </source>
</evidence>
<evidence type="ECO:0000313" key="9">
    <source>
        <dbReference type="Proteomes" id="UP000055702"/>
    </source>
</evidence>
<dbReference type="InterPro" id="IPR011006">
    <property type="entry name" value="CheY-like_superfamily"/>
</dbReference>
<dbReference type="InterPro" id="IPR039420">
    <property type="entry name" value="WalR-like"/>
</dbReference>
<dbReference type="InterPro" id="IPR001867">
    <property type="entry name" value="OmpR/PhoB-type_DNA-bd"/>
</dbReference>
<dbReference type="InterPro" id="IPR036388">
    <property type="entry name" value="WH-like_DNA-bd_sf"/>
</dbReference>
<dbReference type="Gene3D" id="3.40.50.2300">
    <property type="match status" value="1"/>
</dbReference>
<dbReference type="GO" id="GO:0000976">
    <property type="term" value="F:transcription cis-regulatory region binding"/>
    <property type="evidence" value="ECO:0007669"/>
    <property type="project" value="TreeGrafter"/>
</dbReference>